<organism evidence="2 3">
    <name type="scientific">Thomasclavelia ramosa</name>
    <dbReference type="NCBI Taxonomy" id="1547"/>
    <lineage>
        <taxon>Bacteria</taxon>
        <taxon>Bacillati</taxon>
        <taxon>Bacillota</taxon>
        <taxon>Erysipelotrichia</taxon>
        <taxon>Erysipelotrichales</taxon>
        <taxon>Coprobacillaceae</taxon>
        <taxon>Thomasclavelia</taxon>
    </lineage>
</organism>
<feature type="domain" description="Phage conserved hypothetical protein C-terminal" evidence="1">
    <location>
        <begin position="111"/>
        <end position="182"/>
    </location>
</feature>
<dbReference type="Proteomes" id="UP001211987">
    <property type="component" value="Unassembled WGS sequence"/>
</dbReference>
<proteinExistence type="predicted"/>
<dbReference type="InterPro" id="IPR011741">
    <property type="entry name" value="Phg_2220_C"/>
</dbReference>
<gene>
    <name evidence="2" type="ORF">PM738_14005</name>
</gene>
<sequence length="203" mass="24080">MAKFSKNTILLNQEFFENTKIQELINNELGYKALFMFMRLCVLDCNTTNVIECMKIFKNDDYEEIKALLLILNEYNLLRSNDSINFKLVLDDLKFNNPRDKDNYIKARKEIIDYLNQRAGTNYRANAEKAKKHINARLNEKYTVDDFKKVIDKKCNEWIGTEYEKFLRPETLFGSKFEGYLNQNIRTKSVKYGYNPFLNDLIG</sequence>
<protein>
    <submittedName>
        <fullName evidence="2">Conserved phage C-terminal domain-containing protein</fullName>
    </submittedName>
</protein>
<dbReference type="AlphaFoldDB" id="A0AB35IQV2"/>
<dbReference type="EMBL" id="JAQLKE010000027">
    <property type="protein sequence ID" value="MDB7084919.1"/>
    <property type="molecule type" value="Genomic_DNA"/>
</dbReference>
<dbReference type="RefSeq" id="WP_118143968.1">
    <property type="nucleotide sequence ID" value="NZ_JAQEEX010000029.1"/>
</dbReference>
<dbReference type="NCBIfam" id="TIGR02220">
    <property type="entry name" value="phg_TIGR02220"/>
    <property type="match status" value="1"/>
</dbReference>
<dbReference type="Pfam" id="PF09524">
    <property type="entry name" value="Phg_2220_C"/>
    <property type="match status" value="1"/>
</dbReference>
<name>A0AB35IQV2_9FIRM</name>
<evidence type="ECO:0000259" key="1">
    <source>
        <dbReference type="Pfam" id="PF09524"/>
    </source>
</evidence>
<evidence type="ECO:0000313" key="2">
    <source>
        <dbReference type="EMBL" id="MDB7084919.1"/>
    </source>
</evidence>
<evidence type="ECO:0000313" key="3">
    <source>
        <dbReference type="Proteomes" id="UP001211987"/>
    </source>
</evidence>
<reference evidence="2" key="1">
    <citation type="submission" date="2023-01" db="EMBL/GenBank/DDBJ databases">
        <title>Human gut microbiome strain richness.</title>
        <authorList>
            <person name="Chen-Liaw A."/>
        </authorList>
    </citation>
    <scope>NUCLEOTIDE SEQUENCE</scope>
    <source>
        <strain evidence="2">1001217st2_G6_1001217B_191108</strain>
    </source>
</reference>
<accession>A0AB35IQV2</accession>
<comment type="caution">
    <text evidence="2">The sequence shown here is derived from an EMBL/GenBank/DDBJ whole genome shotgun (WGS) entry which is preliminary data.</text>
</comment>